<evidence type="ECO:0000313" key="2">
    <source>
        <dbReference type="Proteomes" id="UP000542342"/>
    </source>
</evidence>
<organism evidence="1 2">
    <name type="scientific">Thermogemmata fonticola</name>
    <dbReference type="NCBI Taxonomy" id="2755323"/>
    <lineage>
        <taxon>Bacteria</taxon>
        <taxon>Pseudomonadati</taxon>
        <taxon>Planctomycetota</taxon>
        <taxon>Planctomycetia</taxon>
        <taxon>Gemmatales</taxon>
        <taxon>Gemmataceae</taxon>
        <taxon>Thermogemmata</taxon>
    </lineage>
</organism>
<dbReference type="EMBL" id="JACEFB010000003">
    <property type="protein sequence ID" value="MBA2225830.1"/>
    <property type="molecule type" value="Genomic_DNA"/>
</dbReference>
<dbReference type="Proteomes" id="UP000542342">
    <property type="component" value="Unassembled WGS sequence"/>
</dbReference>
<proteinExistence type="predicted"/>
<comment type="caution">
    <text evidence="1">The sequence shown here is derived from an EMBL/GenBank/DDBJ whole genome shotgun (WGS) entry which is preliminary data.</text>
</comment>
<sequence length="162" mass="18945">MQGFFKMPGLMIGMAFGVLAMHSVWHWACDNSERAEPPETITFCLPRRTQPGLDWGQIQEQRQHLERTRVRLHLSCQALDHITVRLVVGEITLRQAVEMADPILRRRQGFFTSVAWQYKLLSHEQIIARFLIQRAEMMYAAVDPSFWHPVAQRLEREYAALE</sequence>
<evidence type="ECO:0000313" key="1">
    <source>
        <dbReference type="EMBL" id="MBA2225830.1"/>
    </source>
</evidence>
<name>A0A7V8VD27_9BACT</name>
<reference evidence="1 2" key="1">
    <citation type="submission" date="2020-07" db="EMBL/GenBank/DDBJ databases">
        <title>Thermogemmata thermophila gen. nov., sp. nov., a novel moderate thermophilic planctomycete from a Kamchatka hot spring.</title>
        <authorList>
            <person name="Elcheninov A.G."/>
            <person name="Podosokorskaya O.A."/>
            <person name="Kovaleva O.L."/>
            <person name="Novikov A."/>
            <person name="Bonch-Osmolovskaya E.A."/>
            <person name="Toshchakov S.V."/>
            <person name="Kublanov I.V."/>
        </authorList>
    </citation>
    <scope>NUCLEOTIDE SEQUENCE [LARGE SCALE GENOMIC DNA]</scope>
    <source>
        <strain evidence="1 2">2918</strain>
    </source>
</reference>
<dbReference type="AlphaFoldDB" id="A0A7V8VD27"/>
<accession>A0A7V8VD27</accession>
<protein>
    <submittedName>
        <fullName evidence="1">Uncharacterized protein</fullName>
    </submittedName>
</protein>
<keyword evidence="2" id="KW-1185">Reference proteome</keyword>
<gene>
    <name evidence="1" type="ORF">H0921_06590</name>
</gene>
<dbReference type="RefSeq" id="WP_194537266.1">
    <property type="nucleotide sequence ID" value="NZ_JACEFB010000003.1"/>
</dbReference>